<name>A0A7C9FB89_9BACT</name>
<protein>
    <recommendedName>
        <fullName evidence="5">Large ribosomal subunit protein bL25</fullName>
    </recommendedName>
    <alternativeName>
        <fullName evidence="5">General stress protein CTC</fullName>
    </alternativeName>
</protein>
<dbReference type="Proteomes" id="UP000479293">
    <property type="component" value="Unassembled WGS sequence"/>
</dbReference>
<dbReference type="PANTHER" id="PTHR33284">
    <property type="entry name" value="RIBOSOMAL PROTEIN L25/GLN-TRNA SYNTHETASE, ANTI-CODON-BINDING DOMAIN-CONTAINING PROTEIN"/>
    <property type="match status" value="1"/>
</dbReference>
<dbReference type="InterPro" id="IPR037121">
    <property type="entry name" value="Ribosomal_bL25_C"/>
</dbReference>
<gene>
    <name evidence="5" type="primary">rplY</name>
    <name evidence="5" type="synonym">ctc</name>
    <name evidence="8" type="ORF">GBK04_24780</name>
</gene>
<dbReference type="Gene3D" id="2.40.240.10">
    <property type="entry name" value="Ribosomal Protein L25, Chain P"/>
    <property type="match status" value="1"/>
</dbReference>
<dbReference type="EMBL" id="WHLY01000002">
    <property type="protein sequence ID" value="MPR36464.1"/>
    <property type="molecule type" value="Genomic_DNA"/>
</dbReference>
<evidence type="ECO:0000256" key="3">
    <source>
        <dbReference type="ARBA" id="ARBA00022980"/>
    </source>
</evidence>
<dbReference type="PANTHER" id="PTHR33284:SF1">
    <property type="entry name" value="RIBOSOMAL PROTEIN L25_GLN-TRNA SYNTHETASE, ANTI-CODON-BINDING DOMAIN-CONTAINING PROTEIN"/>
    <property type="match status" value="1"/>
</dbReference>
<dbReference type="RefSeq" id="WP_152764382.1">
    <property type="nucleotide sequence ID" value="NZ_WHLY01000002.1"/>
</dbReference>
<keyword evidence="2 5" id="KW-0694">RNA-binding</keyword>
<dbReference type="Pfam" id="PF14693">
    <property type="entry name" value="Ribosomal_TL5_C"/>
    <property type="match status" value="1"/>
</dbReference>
<keyword evidence="4 5" id="KW-0687">Ribonucleoprotein</keyword>
<dbReference type="GO" id="GO:0022625">
    <property type="term" value="C:cytosolic large ribosomal subunit"/>
    <property type="evidence" value="ECO:0007669"/>
    <property type="project" value="TreeGrafter"/>
</dbReference>
<evidence type="ECO:0000256" key="4">
    <source>
        <dbReference type="ARBA" id="ARBA00023274"/>
    </source>
</evidence>
<accession>A0A7C9FB89</accession>
<comment type="caution">
    <text evidence="8">The sequence shown here is derived from an EMBL/GenBank/DDBJ whole genome shotgun (WGS) entry which is preliminary data.</text>
</comment>
<organism evidence="8 9">
    <name type="scientific">Salmonirosea aquatica</name>
    <dbReference type="NCBI Taxonomy" id="2654236"/>
    <lineage>
        <taxon>Bacteria</taxon>
        <taxon>Pseudomonadati</taxon>
        <taxon>Bacteroidota</taxon>
        <taxon>Cytophagia</taxon>
        <taxon>Cytophagales</taxon>
        <taxon>Spirosomataceae</taxon>
        <taxon>Salmonirosea</taxon>
    </lineage>
</organism>
<dbReference type="Pfam" id="PF01386">
    <property type="entry name" value="Ribosomal_L25p"/>
    <property type="match status" value="1"/>
</dbReference>
<keyword evidence="1 5" id="KW-0699">rRNA-binding</keyword>
<dbReference type="NCBIfam" id="TIGR00731">
    <property type="entry name" value="bL25_bact_ctc"/>
    <property type="match status" value="1"/>
</dbReference>
<dbReference type="InterPro" id="IPR020056">
    <property type="entry name" value="Rbsml_bL25/Gln-tRNA_synth_N"/>
</dbReference>
<dbReference type="AlphaFoldDB" id="A0A7C9FB89"/>
<reference evidence="8 9" key="1">
    <citation type="submission" date="2019-10" db="EMBL/GenBank/DDBJ databases">
        <title>Draft Genome Sequence of Cytophagaceae sp. SJW1-29.</title>
        <authorList>
            <person name="Choi A."/>
        </authorList>
    </citation>
    <scope>NUCLEOTIDE SEQUENCE [LARGE SCALE GENOMIC DNA]</scope>
    <source>
        <strain evidence="8 9">SJW1-29</strain>
    </source>
</reference>
<dbReference type="InterPro" id="IPR029751">
    <property type="entry name" value="Ribosomal_L25_dom"/>
</dbReference>
<dbReference type="NCBIfam" id="NF004132">
    <property type="entry name" value="PRK05618.2-2"/>
    <property type="match status" value="1"/>
</dbReference>
<evidence type="ECO:0000313" key="8">
    <source>
        <dbReference type="EMBL" id="MPR36464.1"/>
    </source>
</evidence>
<comment type="similarity">
    <text evidence="5">Belongs to the bacterial ribosomal protein bL25 family. CTC subfamily.</text>
</comment>
<dbReference type="CDD" id="cd00495">
    <property type="entry name" value="Ribosomal_L25_TL5_CTC"/>
    <property type="match status" value="1"/>
</dbReference>
<evidence type="ECO:0000256" key="5">
    <source>
        <dbReference type="HAMAP-Rule" id="MF_01334"/>
    </source>
</evidence>
<dbReference type="GO" id="GO:0008097">
    <property type="term" value="F:5S rRNA binding"/>
    <property type="evidence" value="ECO:0007669"/>
    <property type="project" value="InterPro"/>
</dbReference>
<dbReference type="HAMAP" id="MF_01334">
    <property type="entry name" value="Ribosomal_bL25_CTC"/>
    <property type="match status" value="1"/>
</dbReference>
<feature type="domain" description="Large ribosomal subunit protein bL25 L25" evidence="6">
    <location>
        <begin position="9"/>
        <end position="90"/>
    </location>
</feature>
<comment type="function">
    <text evidence="5">This is one of the proteins that binds to the 5S RNA in the ribosome where it forms part of the central protuberance.</text>
</comment>
<evidence type="ECO:0000256" key="1">
    <source>
        <dbReference type="ARBA" id="ARBA00022730"/>
    </source>
</evidence>
<dbReference type="InterPro" id="IPR020930">
    <property type="entry name" value="Ribosomal_uL5_bac-type"/>
</dbReference>
<dbReference type="InterPro" id="IPR020057">
    <property type="entry name" value="Ribosomal_bL25_b-dom"/>
</dbReference>
<dbReference type="GO" id="GO:0006412">
    <property type="term" value="P:translation"/>
    <property type="evidence" value="ECO:0007669"/>
    <property type="project" value="UniProtKB-UniRule"/>
</dbReference>
<evidence type="ECO:0000259" key="7">
    <source>
        <dbReference type="Pfam" id="PF14693"/>
    </source>
</evidence>
<dbReference type="SUPFAM" id="SSF50715">
    <property type="entry name" value="Ribosomal protein L25-like"/>
    <property type="match status" value="1"/>
</dbReference>
<evidence type="ECO:0000259" key="6">
    <source>
        <dbReference type="Pfam" id="PF01386"/>
    </source>
</evidence>
<dbReference type="InterPro" id="IPR011035">
    <property type="entry name" value="Ribosomal_bL25/Gln-tRNA_synth"/>
</dbReference>
<evidence type="ECO:0000313" key="9">
    <source>
        <dbReference type="Proteomes" id="UP000479293"/>
    </source>
</evidence>
<sequence length="188" mass="20617">MKKLEIVGYRRANLGRTEAQDLRAQGYVPSVLYGGKEQVHFHAPAMLFRDLITSGDVFEVTLNIEGEIFKAILQETQFHPVSDMILHADFLEIVPGKQIKVDVPIKLSGTASGVIKGGKLNQKLRKLRVQGLAENIPDYIDLNVKDLDLGKSVKVSAIEQKGFTILSQSAIPVASVDIPRALRGTLTA</sequence>
<dbReference type="InterPro" id="IPR001021">
    <property type="entry name" value="Ribosomal_bL25_long"/>
</dbReference>
<feature type="domain" description="Large ribosomal subunit protein bL25 beta" evidence="7">
    <location>
        <begin position="99"/>
        <end position="180"/>
    </location>
</feature>
<keyword evidence="9" id="KW-1185">Reference proteome</keyword>
<keyword evidence="3 5" id="KW-0689">Ribosomal protein</keyword>
<proteinExistence type="inferred from homology"/>
<dbReference type="Gene3D" id="2.170.120.20">
    <property type="entry name" value="Ribosomal protein L25, beta domain"/>
    <property type="match status" value="1"/>
</dbReference>
<evidence type="ECO:0000256" key="2">
    <source>
        <dbReference type="ARBA" id="ARBA00022884"/>
    </source>
</evidence>
<comment type="subunit">
    <text evidence="5">Part of the 50S ribosomal subunit; part of the 5S rRNA/L5/L18/L25 subcomplex. Contacts the 5S rRNA. Binds to the 5S rRNA independently of L5 and L18.</text>
</comment>
<dbReference type="GO" id="GO:0003735">
    <property type="term" value="F:structural constituent of ribosome"/>
    <property type="evidence" value="ECO:0007669"/>
    <property type="project" value="InterPro"/>
</dbReference>